<keyword evidence="4" id="KW-1185">Reference proteome</keyword>
<dbReference type="Gene3D" id="3.40.50.2000">
    <property type="entry name" value="Glycogen Phosphorylase B"/>
    <property type="match status" value="2"/>
</dbReference>
<feature type="domain" description="Glycosyltransferase subfamily 4-like N-terminal" evidence="2">
    <location>
        <begin position="15"/>
        <end position="173"/>
    </location>
</feature>
<dbReference type="PANTHER" id="PTHR45947:SF3">
    <property type="entry name" value="SULFOQUINOVOSYL TRANSFERASE SQD2"/>
    <property type="match status" value="1"/>
</dbReference>
<dbReference type="SUPFAM" id="SSF53756">
    <property type="entry name" value="UDP-Glycosyltransferase/glycogen phosphorylase"/>
    <property type="match status" value="1"/>
</dbReference>
<dbReference type="CDD" id="cd03801">
    <property type="entry name" value="GT4_PimA-like"/>
    <property type="match status" value="1"/>
</dbReference>
<organism evidence="3 4">
    <name type="scientific">Thalassomonas actiniarum</name>
    <dbReference type="NCBI Taxonomy" id="485447"/>
    <lineage>
        <taxon>Bacteria</taxon>
        <taxon>Pseudomonadati</taxon>
        <taxon>Pseudomonadota</taxon>
        <taxon>Gammaproteobacteria</taxon>
        <taxon>Alteromonadales</taxon>
        <taxon>Colwelliaceae</taxon>
        <taxon>Thalassomonas</taxon>
    </lineage>
</organism>
<reference evidence="3 4" key="2">
    <citation type="journal article" date="2022" name="Mar. Drugs">
        <title>Bioassay-Guided Fractionation Leads to the Detection of Cholic Acid Generated by the Rare Thalassomonas sp.</title>
        <authorList>
            <person name="Pheiffer F."/>
            <person name="Schneider Y.K."/>
            <person name="Hansen E.H."/>
            <person name="Andersen J.H."/>
            <person name="Isaksson J."/>
            <person name="Busche T."/>
            <person name="R C."/>
            <person name="Kalinowski J."/>
            <person name="Zyl L.V."/>
            <person name="Trindade M."/>
        </authorList>
    </citation>
    <scope>NUCLEOTIDE SEQUENCE [LARGE SCALE GENOMIC DNA]</scope>
    <source>
        <strain evidence="3 4">A5K-106</strain>
    </source>
</reference>
<dbReference type="InterPro" id="IPR028098">
    <property type="entry name" value="Glyco_trans_4-like_N"/>
</dbReference>
<dbReference type="AlphaFoldDB" id="A0AAE9YSH3"/>
<dbReference type="Pfam" id="PF13439">
    <property type="entry name" value="Glyco_transf_4"/>
    <property type="match status" value="1"/>
</dbReference>
<protein>
    <submittedName>
        <fullName evidence="3">Glycosyltransferase family 4 protein</fullName>
    </submittedName>
</protein>
<dbReference type="KEGG" id="tact:SG35_002030"/>
<proteinExistence type="predicted"/>
<dbReference type="PANTHER" id="PTHR45947">
    <property type="entry name" value="SULFOQUINOVOSYL TRANSFERASE SQD2"/>
    <property type="match status" value="1"/>
</dbReference>
<dbReference type="InterPro" id="IPR001296">
    <property type="entry name" value="Glyco_trans_1"/>
</dbReference>
<dbReference type="InterPro" id="IPR050194">
    <property type="entry name" value="Glycosyltransferase_grp1"/>
</dbReference>
<dbReference type="Proteomes" id="UP000032568">
    <property type="component" value="Chromosome"/>
</dbReference>
<dbReference type="RefSeq" id="WP_044834112.1">
    <property type="nucleotide sequence ID" value="NZ_CP059735.1"/>
</dbReference>
<gene>
    <name evidence="3" type="ORF">SG35_002030</name>
</gene>
<evidence type="ECO:0000313" key="4">
    <source>
        <dbReference type="Proteomes" id="UP000032568"/>
    </source>
</evidence>
<name>A0AAE9YSH3_9GAMM</name>
<dbReference type="EMBL" id="CP059735">
    <property type="protein sequence ID" value="WDD99483.1"/>
    <property type="molecule type" value="Genomic_DNA"/>
</dbReference>
<dbReference type="GO" id="GO:0016757">
    <property type="term" value="F:glycosyltransferase activity"/>
    <property type="evidence" value="ECO:0007669"/>
    <property type="project" value="InterPro"/>
</dbReference>
<evidence type="ECO:0000313" key="3">
    <source>
        <dbReference type="EMBL" id="WDD99483.1"/>
    </source>
</evidence>
<evidence type="ECO:0000259" key="1">
    <source>
        <dbReference type="Pfam" id="PF00534"/>
    </source>
</evidence>
<sequence>MINVLHLRSSSGLYGAEHVILNLTGQSSAKCHHELAVIQNYLNDNNELLEAAKANGVTSHKLPNSGKFDLATLGALRTILKSSKIDIVHCHDPKSVFYATLATLLSRSPKKIVTMHGWVKNDLNMKFNNLVEKLCLPWFARVIAVSKEISRDLGGQIPRDKIFLLENAIDTEKFHPAPSRQRESQARVNLLIVGRLSPEKGHENLLTALAQLKQEGNNNWHLNIVGDGELKAALTATSKRLALTGQVTFHGVQKNMLPYYQQNDLYISSSLTEGMPLVILEALSCRLPVVATPVGAIPELLQQSKGGVLCDDCSPQGLHQGLKRILGQDQAGIEAMTAAGRKYIEDHLSLSRAREKHENLYAELLN</sequence>
<accession>A0AAE9YSH3</accession>
<evidence type="ECO:0000259" key="2">
    <source>
        <dbReference type="Pfam" id="PF13439"/>
    </source>
</evidence>
<feature type="domain" description="Glycosyl transferase family 1" evidence="1">
    <location>
        <begin position="189"/>
        <end position="329"/>
    </location>
</feature>
<reference evidence="3 4" key="1">
    <citation type="journal article" date="2015" name="Genome Announc.">
        <title>Draft Genome Sequences of Marine Isolates of Thalassomonas viridans and Thalassomonas actiniarum.</title>
        <authorList>
            <person name="Olonade I."/>
            <person name="van Zyl L.J."/>
            <person name="Trindade M."/>
        </authorList>
    </citation>
    <scope>NUCLEOTIDE SEQUENCE [LARGE SCALE GENOMIC DNA]</scope>
    <source>
        <strain evidence="3 4">A5K-106</strain>
    </source>
</reference>
<dbReference type="Pfam" id="PF00534">
    <property type="entry name" value="Glycos_transf_1"/>
    <property type="match status" value="1"/>
</dbReference>